<feature type="transmembrane region" description="Helical" evidence="1">
    <location>
        <begin position="159"/>
        <end position="180"/>
    </location>
</feature>
<feature type="transmembrane region" description="Helical" evidence="1">
    <location>
        <begin position="200"/>
        <end position="220"/>
    </location>
</feature>
<dbReference type="InterPro" id="IPR031566">
    <property type="entry name" value="CitMHS_2"/>
</dbReference>
<feature type="transmembrane region" description="Helical" evidence="1">
    <location>
        <begin position="314"/>
        <end position="336"/>
    </location>
</feature>
<dbReference type="Proteomes" id="UP000245872">
    <property type="component" value="Chromosome"/>
</dbReference>
<keyword evidence="1" id="KW-1133">Transmembrane helix</keyword>
<dbReference type="EMBL" id="CP029619">
    <property type="protein sequence ID" value="AWN82312.1"/>
    <property type="molecule type" value="Genomic_DNA"/>
</dbReference>
<name>A0A2Z3LE48_9BACT</name>
<accession>A0A2Z3LE48</accession>
<sequence length="470" mass="51804">MFSNFLTSPSVIASGMNQNLIPPLTEATILPPFWLTLPFVLLLVMIATGPLLFPRFWHKYYAKMALSLATFVVAYYCSVLHNSIQPIETAAEYLQFIALITALYIVTSGIVIQIHANATPAANLLLLLVGALSANCIGTTGASMLLIRPYIRFNKHRIKAYHIIFFIFIVSNIGGALTPIGDPPLFLGFLKGVPFTWTLIHNSFPWLIAVLIMLGVFYFLDKKNKIKSIPLPTEQRPILSIQGSKNFIWLAVVIGSVFLDPTTFTWLPAISYHGHAFSFIRECIMLTTALLAYRSANKKILKANEFSFEPLQEVCFIFVGIFGTMMPALALIRILAQSEWAKPLITPTTLYWGTGIFSSILDNAPTYLNFTAASMAAQGADIARVAHVQAYAAGGSYAHSVIGLRAISLASVFFGAMTYIGNGPNFMVKSIAEKAGIPMPSFGHYITQFSLPFLLPILCIIWLLFFAFST</sequence>
<evidence type="ECO:0000256" key="1">
    <source>
        <dbReference type="SAM" id="Phobius"/>
    </source>
</evidence>
<keyword evidence="1" id="KW-0812">Transmembrane</keyword>
<dbReference type="OrthoDB" id="9765532at2"/>
<evidence type="ECO:0000313" key="3">
    <source>
        <dbReference type="Proteomes" id="UP000245872"/>
    </source>
</evidence>
<feature type="transmembrane region" description="Helical" evidence="1">
    <location>
        <begin position="402"/>
        <end position="421"/>
    </location>
</feature>
<feature type="transmembrane region" description="Helical" evidence="1">
    <location>
        <begin position="33"/>
        <end position="54"/>
    </location>
</feature>
<feature type="transmembrane region" description="Helical" evidence="1">
    <location>
        <begin position="93"/>
        <end position="112"/>
    </location>
</feature>
<keyword evidence="1" id="KW-0472">Membrane</keyword>
<gene>
    <name evidence="2" type="ORF">DK880_01015</name>
</gene>
<proteinExistence type="predicted"/>
<feature type="transmembrane region" description="Helical" evidence="1">
    <location>
        <begin position="124"/>
        <end position="147"/>
    </location>
</feature>
<evidence type="ECO:0000313" key="2">
    <source>
        <dbReference type="EMBL" id="AWN82312.1"/>
    </source>
</evidence>
<reference evidence="2 3" key="1">
    <citation type="submission" date="2018-05" db="EMBL/GenBank/DDBJ databases">
        <title>Candidatus Cardinium hertigii Genome Assembly.</title>
        <authorList>
            <person name="Showmaker K.C."/>
            <person name="Walden K.O."/>
            <person name="Fields C.J."/>
            <person name="Lambert K.N."/>
            <person name="Hudson M.E."/>
        </authorList>
    </citation>
    <scope>NUCLEOTIDE SEQUENCE [LARGE SCALE GENOMIC DNA]</scope>
    <source>
        <strain evidence="3">cHgTN10</strain>
    </source>
</reference>
<feature type="transmembrane region" description="Helical" evidence="1">
    <location>
        <begin position="247"/>
        <end position="269"/>
    </location>
</feature>
<keyword evidence="3" id="KW-1185">Reference proteome</keyword>
<organism evidence="2 3">
    <name type="scientific">Candidatus Cardinium hertigii</name>
    <dbReference type="NCBI Taxonomy" id="247481"/>
    <lineage>
        <taxon>Bacteria</taxon>
        <taxon>Pseudomonadati</taxon>
        <taxon>Bacteroidota</taxon>
        <taxon>Cytophagia</taxon>
        <taxon>Cytophagales</taxon>
        <taxon>Amoebophilaceae</taxon>
        <taxon>Candidatus Cardinium</taxon>
    </lineage>
</organism>
<dbReference type="Pfam" id="PF16980">
    <property type="entry name" value="CitMHS_2"/>
    <property type="match status" value="1"/>
</dbReference>
<dbReference type="AlphaFoldDB" id="A0A2Z3LE48"/>
<protein>
    <recommendedName>
        <fullName evidence="4">Citrate transporter</fullName>
    </recommendedName>
</protein>
<feature type="transmembrane region" description="Helical" evidence="1">
    <location>
        <begin position="442"/>
        <end position="468"/>
    </location>
</feature>
<dbReference type="KEGG" id="cher:DK880_01015"/>
<evidence type="ECO:0008006" key="4">
    <source>
        <dbReference type="Google" id="ProtNLM"/>
    </source>
</evidence>